<reference evidence="1" key="1">
    <citation type="submission" date="2021-02" db="EMBL/GenBank/DDBJ databases">
        <authorList>
            <person name="Nowell W R."/>
        </authorList>
    </citation>
    <scope>NUCLEOTIDE SEQUENCE</scope>
</reference>
<name>A0A814QAD9_9BILA</name>
<evidence type="ECO:0000313" key="1">
    <source>
        <dbReference type="EMBL" id="CAF1117249.1"/>
    </source>
</evidence>
<protein>
    <submittedName>
        <fullName evidence="1">Uncharacterized protein</fullName>
    </submittedName>
</protein>
<dbReference type="AlphaFoldDB" id="A0A814QAD9"/>
<sequence>MDKLLVKLLKQISKKIKTKFDRIFVFIYCYIIDHYPKNTTIYNTIKYCERGANKHEIKYDINDKNIIIEMKNEQEIAVVKAFEGQSRLPENVSFSLDQHVAEERGVLTYQYLEELVNKFDEYFHHISRTTANTIALTKPEKGSTIQNMLIQNAACGAINDGEVTGEKSIDPLKQVNKAAAKTTNMNDHLTMVWIINRIRTVPSTKSTEQLT</sequence>
<dbReference type="Proteomes" id="UP000663855">
    <property type="component" value="Unassembled WGS sequence"/>
</dbReference>
<dbReference type="EMBL" id="CAJNOV010002817">
    <property type="protein sequence ID" value="CAF1117249.1"/>
    <property type="molecule type" value="Genomic_DNA"/>
</dbReference>
<dbReference type="InterPro" id="IPR036883">
    <property type="entry name" value="PDCD5-like_sf"/>
</dbReference>
<dbReference type="GO" id="GO:0003677">
    <property type="term" value="F:DNA binding"/>
    <property type="evidence" value="ECO:0007669"/>
    <property type="project" value="InterPro"/>
</dbReference>
<accession>A0A814QAD9</accession>
<proteinExistence type="predicted"/>
<comment type="caution">
    <text evidence="1">The sequence shown here is derived from an EMBL/GenBank/DDBJ whole genome shotgun (WGS) entry which is preliminary data.</text>
</comment>
<dbReference type="SUPFAM" id="SSF46950">
    <property type="entry name" value="Double-stranded DNA-binding domain"/>
    <property type="match status" value="1"/>
</dbReference>
<evidence type="ECO:0000313" key="2">
    <source>
        <dbReference type="Proteomes" id="UP000663855"/>
    </source>
</evidence>
<gene>
    <name evidence="1" type="ORF">CJN711_LOCUS7900</name>
</gene>
<dbReference type="Gene3D" id="1.10.8.140">
    <property type="entry name" value="PDCD5-like"/>
    <property type="match status" value="1"/>
</dbReference>
<organism evidence="1 2">
    <name type="scientific">Rotaria magnacalcarata</name>
    <dbReference type="NCBI Taxonomy" id="392030"/>
    <lineage>
        <taxon>Eukaryota</taxon>
        <taxon>Metazoa</taxon>
        <taxon>Spiralia</taxon>
        <taxon>Gnathifera</taxon>
        <taxon>Rotifera</taxon>
        <taxon>Eurotatoria</taxon>
        <taxon>Bdelloidea</taxon>
        <taxon>Philodinida</taxon>
        <taxon>Philodinidae</taxon>
        <taxon>Rotaria</taxon>
    </lineage>
</organism>